<evidence type="ECO:0000313" key="3">
    <source>
        <dbReference type="Proteomes" id="UP000179227"/>
    </source>
</evidence>
<dbReference type="Pfam" id="PF03372">
    <property type="entry name" value="Exo_endo_phos"/>
    <property type="match status" value="1"/>
</dbReference>
<sequence>MVFSHRIKFIQINIYKGKFLDDLVDFLKKENPDFISMQEVTTNGFNLFANKNVSLFELLGKRLQMYGVFNGDLRLKGDKSSVFGNAVFGKYKIVGKKVVTLKTFRPLTIKELDHGDSGEVREQIHRHLLDAQVIAGGRRVHIMSWHGAWTAPPQDTSETLRQAGIVADYLKNLDSPFILGCDANNVAESKTIGTISKVAINLMVGSGISQTTHPTKHKIAPRGFLVDYIFTSNHFKLLRLQVPEILVSDHLPVVAELEV</sequence>
<dbReference type="PANTHER" id="PTHR14859">
    <property type="entry name" value="CALCOFLUOR WHITE HYPERSENSITIVE PROTEIN PRECURSOR"/>
    <property type="match status" value="1"/>
</dbReference>
<protein>
    <recommendedName>
        <fullName evidence="1">Endonuclease/exonuclease/phosphatase domain-containing protein</fullName>
    </recommendedName>
</protein>
<dbReference type="PANTHER" id="PTHR14859:SF1">
    <property type="entry name" value="PGAP2-INTERACTING PROTEIN"/>
    <property type="match status" value="1"/>
</dbReference>
<dbReference type="InterPro" id="IPR005135">
    <property type="entry name" value="Endo/exonuclease/phosphatase"/>
</dbReference>
<name>A0A1F5I390_9BACT</name>
<gene>
    <name evidence="2" type="ORF">A3A60_02725</name>
</gene>
<reference evidence="2 3" key="1">
    <citation type="journal article" date="2016" name="Nat. Commun.">
        <title>Thousands of microbial genomes shed light on interconnected biogeochemical processes in an aquifer system.</title>
        <authorList>
            <person name="Anantharaman K."/>
            <person name="Brown C.T."/>
            <person name="Hug L.A."/>
            <person name="Sharon I."/>
            <person name="Castelle C.J."/>
            <person name="Probst A.J."/>
            <person name="Thomas B.C."/>
            <person name="Singh A."/>
            <person name="Wilkins M.J."/>
            <person name="Karaoz U."/>
            <person name="Brodie E.L."/>
            <person name="Williams K.H."/>
            <person name="Hubbard S.S."/>
            <person name="Banfield J.F."/>
        </authorList>
    </citation>
    <scope>NUCLEOTIDE SEQUENCE [LARGE SCALE GENOMIC DNA]</scope>
</reference>
<feature type="domain" description="Endonuclease/exonuclease/phosphatase" evidence="1">
    <location>
        <begin position="12"/>
        <end position="250"/>
    </location>
</feature>
<organism evidence="2 3">
    <name type="scientific">Candidatus Curtissbacteria bacterium RIFCSPLOWO2_01_FULL_42_26</name>
    <dbReference type="NCBI Taxonomy" id="1797729"/>
    <lineage>
        <taxon>Bacteria</taxon>
        <taxon>Candidatus Curtissiibacteriota</taxon>
    </lineage>
</organism>
<dbReference type="EMBL" id="MFBS01000006">
    <property type="protein sequence ID" value="OGE10867.1"/>
    <property type="molecule type" value="Genomic_DNA"/>
</dbReference>
<dbReference type="GO" id="GO:0006506">
    <property type="term" value="P:GPI anchor biosynthetic process"/>
    <property type="evidence" value="ECO:0007669"/>
    <property type="project" value="TreeGrafter"/>
</dbReference>
<dbReference type="Proteomes" id="UP000179227">
    <property type="component" value="Unassembled WGS sequence"/>
</dbReference>
<dbReference type="AlphaFoldDB" id="A0A1F5I390"/>
<dbReference type="GO" id="GO:0003824">
    <property type="term" value="F:catalytic activity"/>
    <property type="evidence" value="ECO:0007669"/>
    <property type="project" value="InterPro"/>
</dbReference>
<comment type="caution">
    <text evidence="2">The sequence shown here is derived from an EMBL/GenBank/DDBJ whole genome shotgun (WGS) entry which is preliminary data.</text>
</comment>
<accession>A0A1F5I390</accession>
<evidence type="ECO:0000259" key="1">
    <source>
        <dbReference type="Pfam" id="PF03372"/>
    </source>
</evidence>
<dbReference type="SUPFAM" id="SSF56219">
    <property type="entry name" value="DNase I-like"/>
    <property type="match status" value="1"/>
</dbReference>
<proteinExistence type="predicted"/>
<evidence type="ECO:0000313" key="2">
    <source>
        <dbReference type="EMBL" id="OGE10867.1"/>
    </source>
</evidence>
<dbReference type="Gene3D" id="3.60.10.10">
    <property type="entry name" value="Endonuclease/exonuclease/phosphatase"/>
    <property type="match status" value="1"/>
</dbReference>
<dbReference type="InterPro" id="IPR051916">
    <property type="entry name" value="GPI-anchor_lipid_remodeler"/>
</dbReference>
<dbReference type="STRING" id="1797729.A3A60_02725"/>
<dbReference type="InterPro" id="IPR036691">
    <property type="entry name" value="Endo/exonu/phosph_ase_sf"/>
</dbReference>
<dbReference type="GO" id="GO:0016020">
    <property type="term" value="C:membrane"/>
    <property type="evidence" value="ECO:0007669"/>
    <property type="project" value="GOC"/>
</dbReference>